<evidence type="ECO:0000256" key="12">
    <source>
        <dbReference type="ARBA" id="ARBA00071289"/>
    </source>
</evidence>
<sequence>MKRKKITKIIIGTNNLGKLKEIRDLLPKNLTIYSPKNLKFKSPRENGKSFKENSLIKAKYFSKKSKMICIADDSGLEIDTLNKKPGIFSSRWGGSKYNFNFAMNKVFKELNKKDKNWKNKKVVARFISVLSIYWPDGKIFSSMGKVEGFISPKKRGQNGFGYDPIFIPLKRKLTFAEMRPKEKFKIDHRFNAFKKIKKFF</sequence>
<proteinExistence type="inferred from homology"/>
<keyword evidence="5" id="KW-0547">Nucleotide-binding</keyword>
<keyword evidence="8" id="KW-0546">Nucleotide metabolism</keyword>
<dbReference type="GO" id="GO:0036222">
    <property type="term" value="F:XTP diphosphatase activity"/>
    <property type="evidence" value="ECO:0007669"/>
    <property type="project" value="UniProtKB-ARBA"/>
</dbReference>
<keyword evidence="6" id="KW-0378">Hydrolase</keyword>
<dbReference type="NCBIfam" id="TIGR00042">
    <property type="entry name" value="RdgB/HAM1 family non-canonical purine NTP pyrophosphatase"/>
    <property type="match status" value="1"/>
</dbReference>
<dbReference type="EC" id="3.6.1.66" evidence="11"/>
<organism evidence="17">
    <name type="scientific">marine metagenome</name>
    <dbReference type="NCBI Taxonomy" id="408172"/>
    <lineage>
        <taxon>unclassified sequences</taxon>
        <taxon>metagenomes</taxon>
        <taxon>ecological metagenomes</taxon>
    </lineage>
</organism>
<dbReference type="Pfam" id="PF01725">
    <property type="entry name" value="Ham1p_like"/>
    <property type="match status" value="1"/>
</dbReference>
<comment type="subunit">
    <text evidence="3">Homodimer.</text>
</comment>
<evidence type="ECO:0000256" key="4">
    <source>
        <dbReference type="ARBA" id="ARBA00022723"/>
    </source>
</evidence>
<name>A0A381XJV8_9ZZZZ</name>
<evidence type="ECO:0000256" key="5">
    <source>
        <dbReference type="ARBA" id="ARBA00022741"/>
    </source>
</evidence>
<evidence type="ECO:0000313" key="17">
    <source>
        <dbReference type="EMBL" id="SVA64890.1"/>
    </source>
</evidence>
<keyword evidence="7" id="KW-0460">Magnesium</keyword>
<dbReference type="SUPFAM" id="SSF52972">
    <property type="entry name" value="ITPase-like"/>
    <property type="match status" value="1"/>
</dbReference>
<dbReference type="PANTHER" id="PTHR11067:SF9">
    <property type="entry name" value="INOSINE TRIPHOSPHATE PYROPHOSPHATASE"/>
    <property type="match status" value="1"/>
</dbReference>
<dbReference type="GO" id="GO:0005829">
    <property type="term" value="C:cytosol"/>
    <property type="evidence" value="ECO:0007669"/>
    <property type="project" value="TreeGrafter"/>
</dbReference>
<evidence type="ECO:0000256" key="1">
    <source>
        <dbReference type="ARBA" id="ARBA00001946"/>
    </source>
</evidence>
<evidence type="ECO:0000256" key="10">
    <source>
        <dbReference type="ARBA" id="ARBA00052017"/>
    </source>
</evidence>
<dbReference type="PANTHER" id="PTHR11067">
    <property type="entry name" value="INOSINE TRIPHOSPHATE PYROPHOSPHATASE/HAM1 PROTEIN"/>
    <property type="match status" value="1"/>
</dbReference>
<evidence type="ECO:0000256" key="13">
    <source>
        <dbReference type="ARBA" id="ARBA00075987"/>
    </source>
</evidence>
<evidence type="ECO:0000256" key="7">
    <source>
        <dbReference type="ARBA" id="ARBA00022842"/>
    </source>
</evidence>
<evidence type="ECO:0000256" key="15">
    <source>
        <dbReference type="ARBA" id="ARBA00083186"/>
    </source>
</evidence>
<dbReference type="GO" id="GO:0046872">
    <property type="term" value="F:metal ion binding"/>
    <property type="evidence" value="ECO:0007669"/>
    <property type="project" value="UniProtKB-KW"/>
</dbReference>
<dbReference type="FunFam" id="3.90.950.10:FF:000001">
    <property type="entry name" value="dITP/XTP pyrophosphatase"/>
    <property type="match status" value="1"/>
</dbReference>
<dbReference type="InterPro" id="IPR002637">
    <property type="entry name" value="RdgB/HAM1"/>
</dbReference>
<dbReference type="GO" id="GO:0035870">
    <property type="term" value="F:dITP diphosphatase activity"/>
    <property type="evidence" value="ECO:0007669"/>
    <property type="project" value="UniProtKB-ARBA"/>
</dbReference>
<dbReference type="EMBL" id="UINC01015403">
    <property type="protein sequence ID" value="SVA64890.1"/>
    <property type="molecule type" value="Genomic_DNA"/>
</dbReference>
<keyword evidence="4" id="KW-0479">Metal-binding</keyword>
<evidence type="ECO:0000256" key="6">
    <source>
        <dbReference type="ARBA" id="ARBA00022801"/>
    </source>
</evidence>
<dbReference type="GO" id="GO:0009146">
    <property type="term" value="P:purine nucleoside triphosphate catabolic process"/>
    <property type="evidence" value="ECO:0007669"/>
    <property type="project" value="UniProtKB-ARBA"/>
</dbReference>
<evidence type="ECO:0000256" key="2">
    <source>
        <dbReference type="ARBA" id="ARBA00008023"/>
    </source>
</evidence>
<evidence type="ECO:0000256" key="3">
    <source>
        <dbReference type="ARBA" id="ARBA00011738"/>
    </source>
</evidence>
<dbReference type="Gene3D" id="3.90.950.10">
    <property type="match status" value="1"/>
</dbReference>
<dbReference type="InterPro" id="IPR029001">
    <property type="entry name" value="ITPase-like_fam"/>
</dbReference>
<dbReference type="AlphaFoldDB" id="A0A381XJV8"/>
<reference evidence="17" key="1">
    <citation type="submission" date="2018-05" db="EMBL/GenBank/DDBJ databases">
        <authorList>
            <person name="Lanie J.A."/>
            <person name="Ng W.-L."/>
            <person name="Kazmierczak K.M."/>
            <person name="Andrzejewski T.M."/>
            <person name="Davidsen T.M."/>
            <person name="Wayne K.J."/>
            <person name="Tettelin H."/>
            <person name="Glass J.I."/>
            <person name="Rusch D."/>
            <person name="Podicherti R."/>
            <person name="Tsui H.-C.T."/>
            <person name="Winkler M.E."/>
        </authorList>
    </citation>
    <scope>NUCLEOTIDE SEQUENCE</scope>
</reference>
<comment type="similarity">
    <text evidence="2">Belongs to the HAM1 NTPase family.</text>
</comment>
<evidence type="ECO:0000256" key="16">
    <source>
        <dbReference type="ARBA" id="ARBA00083635"/>
    </source>
</evidence>
<dbReference type="CDD" id="cd00515">
    <property type="entry name" value="HAM1"/>
    <property type="match status" value="1"/>
</dbReference>
<evidence type="ECO:0000256" key="9">
    <source>
        <dbReference type="ARBA" id="ARBA00051875"/>
    </source>
</evidence>
<protein>
    <recommendedName>
        <fullName evidence="12">dITP/XTP pyrophosphatase</fullName>
        <ecNumber evidence="11">3.6.1.66</ecNumber>
    </recommendedName>
    <alternativeName>
        <fullName evidence="13">Non-canonical purine NTP pyrophosphatase</fullName>
    </alternativeName>
    <alternativeName>
        <fullName evidence="14">Non-standard purine NTP pyrophosphatase</fullName>
    </alternativeName>
    <alternativeName>
        <fullName evidence="16">Nucleoside-triphosphate diphosphatase</fullName>
    </alternativeName>
    <alternativeName>
        <fullName evidence="15">Nucleoside-triphosphate pyrophosphatase</fullName>
    </alternativeName>
</protein>
<dbReference type="GO" id="GO:0000166">
    <property type="term" value="F:nucleotide binding"/>
    <property type="evidence" value="ECO:0007669"/>
    <property type="project" value="UniProtKB-KW"/>
</dbReference>
<comment type="cofactor">
    <cofactor evidence="1">
        <name>Mg(2+)</name>
        <dbReference type="ChEBI" id="CHEBI:18420"/>
    </cofactor>
</comment>
<accession>A0A381XJV8</accession>
<comment type="catalytic activity">
    <reaction evidence="9">
        <text>dITP + H2O = dIMP + diphosphate + H(+)</text>
        <dbReference type="Rhea" id="RHEA:28342"/>
        <dbReference type="ChEBI" id="CHEBI:15377"/>
        <dbReference type="ChEBI" id="CHEBI:15378"/>
        <dbReference type="ChEBI" id="CHEBI:33019"/>
        <dbReference type="ChEBI" id="CHEBI:61194"/>
        <dbReference type="ChEBI" id="CHEBI:61382"/>
        <dbReference type="EC" id="3.6.1.66"/>
    </reaction>
</comment>
<gene>
    <name evidence="17" type="ORF">METZ01_LOCUS117744</name>
</gene>
<dbReference type="GO" id="GO:0036220">
    <property type="term" value="F:ITP diphosphatase activity"/>
    <property type="evidence" value="ECO:0007669"/>
    <property type="project" value="UniProtKB-EC"/>
</dbReference>
<dbReference type="GO" id="GO:0009117">
    <property type="term" value="P:nucleotide metabolic process"/>
    <property type="evidence" value="ECO:0007669"/>
    <property type="project" value="UniProtKB-KW"/>
</dbReference>
<comment type="catalytic activity">
    <reaction evidence="10">
        <text>XTP + H2O = XMP + diphosphate + H(+)</text>
        <dbReference type="Rhea" id="RHEA:28610"/>
        <dbReference type="ChEBI" id="CHEBI:15377"/>
        <dbReference type="ChEBI" id="CHEBI:15378"/>
        <dbReference type="ChEBI" id="CHEBI:33019"/>
        <dbReference type="ChEBI" id="CHEBI:57464"/>
        <dbReference type="ChEBI" id="CHEBI:61314"/>
        <dbReference type="EC" id="3.6.1.66"/>
    </reaction>
</comment>
<evidence type="ECO:0000256" key="8">
    <source>
        <dbReference type="ARBA" id="ARBA00023080"/>
    </source>
</evidence>
<evidence type="ECO:0000256" key="14">
    <source>
        <dbReference type="ARBA" id="ARBA00078805"/>
    </source>
</evidence>
<evidence type="ECO:0000256" key="11">
    <source>
        <dbReference type="ARBA" id="ARBA00066468"/>
    </source>
</evidence>